<evidence type="ECO:0000313" key="14">
    <source>
        <dbReference type="RefSeq" id="XP_024886685.1"/>
    </source>
</evidence>
<feature type="compositionally biased region" description="Low complexity" evidence="9">
    <location>
        <begin position="80"/>
        <end position="91"/>
    </location>
</feature>
<feature type="compositionally biased region" description="Basic and acidic residues" evidence="9">
    <location>
        <begin position="63"/>
        <end position="75"/>
    </location>
</feature>
<comment type="cofactor">
    <cofactor evidence="1">
        <name>Zn(2+)</name>
        <dbReference type="ChEBI" id="CHEBI:29105"/>
    </cofactor>
</comment>
<name>A0A6J1R1J1_9HYME</name>
<evidence type="ECO:0000256" key="5">
    <source>
        <dbReference type="ARBA" id="ARBA00022723"/>
    </source>
</evidence>
<evidence type="ECO:0000256" key="1">
    <source>
        <dbReference type="ARBA" id="ARBA00001947"/>
    </source>
</evidence>
<dbReference type="InterPro" id="IPR024079">
    <property type="entry name" value="MetalloPept_cat_dom_sf"/>
</dbReference>
<dbReference type="GO" id="GO:0004222">
    <property type="term" value="F:metalloendopeptidase activity"/>
    <property type="evidence" value="ECO:0007669"/>
    <property type="project" value="InterPro"/>
</dbReference>
<dbReference type="Pfam" id="PF01431">
    <property type="entry name" value="Peptidase_M13"/>
    <property type="match status" value="1"/>
</dbReference>
<comment type="subcellular location">
    <subcellularLocation>
        <location evidence="2">Cell membrane</location>
        <topology evidence="2">Single-pass type II membrane protein</topology>
    </subcellularLocation>
</comment>
<reference evidence="14" key="1">
    <citation type="submission" date="2025-08" db="UniProtKB">
        <authorList>
            <consortium name="RefSeq"/>
        </authorList>
    </citation>
    <scope>IDENTIFICATION</scope>
    <source>
        <tissue evidence="14">Whole body</tissue>
    </source>
</reference>
<keyword evidence="8" id="KW-0482">Metalloprotease</keyword>
<dbReference type="Pfam" id="PF05649">
    <property type="entry name" value="Peptidase_M13_N"/>
    <property type="match status" value="1"/>
</dbReference>
<feature type="domain" description="Peptidase M13 C-terminal" evidence="11">
    <location>
        <begin position="1006"/>
        <end position="1212"/>
    </location>
</feature>
<dbReference type="Proteomes" id="UP000504618">
    <property type="component" value="Unplaced"/>
</dbReference>
<dbReference type="PROSITE" id="PS51885">
    <property type="entry name" value="NEPRILYSIN"/>
    <property type="match status" value="1"/>
</dbReference>
<dbReference type="Gene3D" id="1.10.1380.10">
    <property type="entry name" value="Neutral endopeptidase , domain2"/>
    <property type="match status" value="1"/>
</dbReference>
<organism evidence="13 14">
    <name type="scientific">Temnothorax curvispinosus</name>
    <dbReference type="NCBI Taxonomy" id="300111"/>
    <lineage>
        <taxon>Eukaryota</taxon>
        <taxon>Metazoa</taxon>
        <taxon>Ecdysozoa</taxon>
        <taxon>Arthropoda</taxon>
        <taxon>Hexapoda</taxon>
        <taxon>Insecta</taxon>
        <taxon>Pterygota</taxon>
        <taxon>Neoptera</taxon>
        <taxon>Endopterygota</taxon>
        <taxon>Hymenoptera</taxon>
        <taxon>Apocrita</taxon>
        <taxon>Aculeata</taxon>
        <taxon>Formicoidea</taxon>
        <taxon>Formicidae</taxon>
        <taxon>Myrmicinae</taxon>
        <taxon>Temnothorax</taxon>
    </lineage>
</organism>
<keyword evidence="10" id="KW-0472">Membrane</keyword>
<sequence length="1226" mass="141410">MSLRKTYQINNREQGKAAQRDQSYRSCLITLLIFFFICLILILACVPWKMRNQKEYKDRYIEHEPQHHHQERTKEATIMTDSSTTQRTSTTERAVLSRTLKPPKTVISTITSTHSTPIIDNNRTNRPIEDNDAITIDYSKDNILRNVKGSRYFERYFEKSVDEITSSAPIAQEDTEDYITKEILKDIETTEESIDLSTLPHDRHDIVTDDVIVKEAALTSPSRPTISTTTLKYVTIVDIIKDVVTSKFVKNSTSDSTDEYYNLNKSEVDIVTNNIITPTLSARSNGLEDNASENFTKKYERLRIGIDDITFSTVPSFHQIDLKENASAKYPSNKNNSEDSQFEVTSDIISTLPTQSDPEEDRDTENSTTKHLNYEESTVTEYNATLINEIVTRESSSSTINYTPLMDEKFSSTTTEVKNEAENVMNETTMNEENYTTEKYNVTSDEMEKYSIPSMSNYTNATATSSSYNHTTSTTVSISYNEKNPSTTTRTTRATRTTFPDKNTSVCETGHCKHVASKILSYMNHLADPCDDFYEYACGGFEANPQLTDGDLVRRSKNYQRIADQMLKEKHENVHSTFATYYNSCVQYERNMMFSERARMANDALKKIGQFYIPATWSDHYTNFTKLFAQLMLHHSALLFDVVPELDEYRPKIFTLKIGPTTYESPFKAEYTEDPCSEDKFEMKGQYVDLEILYNNYKSCKNDTSGFMRSIRKALTELNVFKGLNASYSEQNESEYIEKTVDVIDSIIMQEYFSNFPSKSEIREAYLMNNYSKVSLEELQSNSNLVNWAQLIPSLTGLDMNTSESIQVYFYTALTKGLRRLEVYAKKDPMGLNNAIMGLYAHRLYRELVLPKRDNVKDHCLHVATYLLKLEASSLYISSFADHEIGQMNSMIEKIFNELKQTLSIKMQEAQWAKEKGREELLKKINSLELALPVVSYFKNRDLLYSEYNVSEITLYDYFNTSMILLKRYRTLMYAELRRQVGDPKQIWTYYATPFQSKARVIYPLNLIVIPYGIIDWSLINDESSFDYLLLATLGNLIAHQIAHHFDTNGIHYWDQSRNTQNSLMFGNTLTNTHFDDYINCQKENLYQEPMNMTLPFTDQTVSFRIPRLTLNERLSEIMGLRLAYDTLALTKSDAKRLPWIQLRIDQLFYLAYAQTYCTKMPLASSYVSLYESEDLPSRIRVFVSASNDKLLAEAWNCPLGSQIAPNDVCSVFPYIEIKETAMIPE</sequence>
<keyword evidence="10" id="KW-1133">Transmembrane helix</keyword>
<feature type="transmembrane region" description="Helical" evidence="10">
    <location>
        <begin position="28"/>
        <end position="50"/>
    </location>
</feature>
<dbReference type="OrthoDB" id="5808441at2759"/>
<keyword evidence="4" id="KW-0645">Protease</keyword>
<evidence type="ECO:0000259" key="12">
    <source>
        <dbReference type="Pfam" id="PF05649"/>
    </source>
</evidence>
<dbReference type="GeneID" id="112464114"/>
<dbReference type="Gene3D" id="3.40.390.10">
    <property type="entry name" value="Collagenase (Catalytic Domain)"/>
    <property type="match status" value="1"/>
</dbReference>
<dbReference type="InterPro" id="IPR000718">
    <property type="entry name" value="Peptidase_M13"/>
</dbReference>
<protein>
    <submittedName>
        <fullName evidence="14">Endothelin-converting enzyme 2-like</fullName>
    </submittedName>
</protein>
<dbReference type="GO" id="GO:0016485">
    <property type="term" value="P:protein processing"/>
    <property type="evidence" value="ECO:0007669"/>
    <property type="project" value="TreeGrafter"/>
</dbReference>
<evidence type="ECO:0000256" key="2">
    <source>
        <dbReference type="ARBA" id="ARBA00004401"/>
    </source>
</evidence>
<proteinExistence type="inferred from homology"/>
<dbReference type="InterPro" id="IPR008753">
    <property type="entry name" value="Peptidase_M13_N"/>
</dbReference>
<keyword evidence="5" id="KW-0479">Metal-binding</keyword>
<keyword evidence="6" id="KW-0378">Hydrolase</keyword>
<dbReference type="PANTHER" id="PTHR11733:SF240">
    <property type="entry name" value="GH14155P-RELATED"/>
    <property type="match status" value="1"/>
</dbReference>
<feature type="region of interest" description="Disordered" evidence="9">
    <location>
        <begin position="63"/>
        <end position="93"/>
    </location>
</feature>
<feature type="region of interest" description="Disordered" evidence="9">
    <location>
        <begin position="350"/>
        <end position="369"/>
    </location>
</feature>
<evidence type="ECO:0000256" key="3">
    <source>
        <dbReference type="ARBA" id="ARBA00007357"/>
    </source>
</evidence>
<keyword evidence="13" id="KW-1185">Reference proteome</keyword>
<dbReference type="RefSeq" id="XP_024886685.1">
    <property type="nucleotide sequence ID" value="XM_025030917.1"/>
</dbReference>
<keyword evidence="7" id="KW-0862">Zinc</keyword>
<dbReference type="InterPro" id="IPR042089">
    <property type="entry name" value="Peptidase_M13_dom_2"/>
</dbReference>
<keyword evidence="10" id="KW-0812">Transmembrane</keyword>
<dbReference type="InterPro" id="IPR018497">
    <property type="entry name" value="Peptidase_M13_C"/>
</dbReference>
<evidence type="ECO:0000256" key="4">
    <source>
        <dbReference type="ARBA" id="ARBA00022670"/>
    </source>
</evidence>
<evidence type="ECO:0000256" key="9">
    <source>
        <dbReference type="SAM" id="MobiDB-lite"/>
    </source>
</evidence>
<comment type="similarity">
    <text evidence="3">Belongs to the peptidase M13 family.</text>
</comment>
<evidence type="ECO:0000256" key="6">
    <source>
        <dbReference type="ARBA" id="ARBA00022801"/>
    </source>
</evidence>
<evidence type="ECO:0000259" key="11">
    <source>
        <dbReference type="Pfam" id="PF01431"/>
    </source>
</evidence>
<dbReference type="AlphaFoldDB" id="A0A6J1R1J1"/>
<dbReference type="GO" id="GO:0046872">
    <property type="term" value="F:metal ion binding"/>
    <property type="evidence" value="ECO:0007669"/>
    <property type="project" value="UniProtKB-KW"/>
</dbReference>
<dbReference type="PANTHER" id="PTHR11733">
    <property type="entry name" value="ZINC METALLOPROTEASE FAMILY M13 NEPRILYSIN-RELATED"/>
    <property type="match status" value="1"/>
</dbReference>
<feature type="domain" description="Peptidase M13 N-terminal" evidence="12">
    <location>
        <begin position="529"/>
        <end position="929"/>
    </location>
</feature>
<dbReference type="GO" id="GO:0005886">
    <property type="term" value="C:plasma membrane"/>
    <property type="evidence" value="ECO:0007669"/>
    <property type="project" value="UniProtKB-SubCell"/>
</dbReference>
<evidence type="ECO:0000256" key="8">
    <source>
        <dbReference type="ARBA" id="ARBA00023049"/>
    </source>
</evidence>
<evidence type="ECO:0000256" key="7">
    <source>
        <dbReference type="ARBA" id="ARBA00022833"/>
    </source>
</evidence>
<evidence type="ECO:0000256" key="10">
    <source>
        <dbReference type="SAM" id="Phobius"/>
    </source>
</evidence>
<gene>
    <name evidence="14" type="primary">LOC112464114</name>
</gene>
<accession>A0A6J1R1J1</accession>
<evidence type="ECO:0000313" key="13">
    <source>
        <dbReference type="Proteomes" id="UP000504618"/>
    </source>
</evidence>
<dbReference type="SUPFAM" id="SSF55486">
    <property type="entry name" value="Metalloproteases ('zincins'), catalytic domain"/>
    <property type="match status" value="1"/>
</dbReference>